<dbReference type="Gene3D" id="2.40.70.10">
    <property type="entry name" value="Acid Proteases"/>
    <property type="match status" value="1"/>
</dbReference>
<accession>W2R6U1</accession>
<dbReference type="InterPro" id="IPR021109">
    <property type="entry name" value="Peptidase_aspartic_dom_sf"/>
</dbReference>
<dbReference type="InterPro" id="IPR018502">
    <property type="entry name" value="Annexin_repeat"/>
</dbReference>
<dbReference type="SMART" id="SM00335">
    <property type="entry name" value="ANX"/>
    <property type="match status" value="2"/>
</dbReference>
<evidence type="ECO:0000313" key="6">
    <source>
        <dbReference type="Proteomes" id="UP000018817"/>
    </source>
</evidence>
<evidence type="ECO:0000256" key="2">
    <source>
        <dbReference type="ARBA" id="ARBA00022737"/>
    </source>
</evidence>
<name>W2R6U1_PHYN3</name>
<dbReference type="GO" id="GO:0001786">
    <property type="term" value="F:phosphatidylserine binding"/>
    <property type="evidence" value="ECO:0007669"/>
    <property type="project" value="TreeGrafter"/>
</dbReference>
<proteinExistence type="inferred from homology"/>
<dbReference type="InterPro" id="IPR037104">
    <property type="entry name" value="Annexin_sf"/>
</dbReference>
<comment type="similarity">
    <text evidence="1">Belongs to the annexin family.</text>
</comment>
<evidence type="ECO:0000256" key="1">
    <source>
        <dbReference type="ARBA" id="ARBA00007831"/>
    </source>
</evidence>
<dbReference type="SUPFAM" id="SSF47874">
    <property type="entry name" value="Annexin"/>
    <property type="match status" value="1"/>
</dbReference>
<dbReference type="VEuPathDB" id="FungiDB:PPTG_21034"/>
<dbReference type="RefSeq" id="XP_008893734.1">
    <property type="nucleotide sequence ID" value="XM_008895486.1"/>
</dbReference>
<dbReference type="Gene3D" id="1.10.220.10">
    <property type="entry name" value="Annexin"/>
    <property type="match status" value="2"/>
</dbReference>
<protein>
    <recommendedName>
        <fullName evidence="7">Annexin</fullName>
    </recommendedName>
</protein>
<feature type="region of interest" description="Disordered" evidence="4">
    <location>
        <begin position="1"/>
        <end position="33"/>
    </location>
</feature>
<dbReference type="PROSITE" id="PS51897">
    <property type="entry name" value="ANNEXIN_2"/>
    <property type="match status" value="2"/>
</dbReference>
<dbReference type="InterPro" id="IPR001464">
    <property type="entry name" value="Annexin"/>
</dbReference>
<keyword evidence="3" id="KW-0041">Annexin</keyword>
<dbReference type="GeneID" id="20189633"/>
<reference evidence="5 6" key="2">
    <citation type="submission" date="2013-11" db="EMBL/GenBank/DDBJ databases">
        <title>The Genome Sequence of Phytophthora parasitica INRA-310.</title>
        <authorList>
            <consortium name="The Broad Institute Genomics Platform"/>
            <person name="Russ C."/>
            <person name="Tyler B."/>
            <person name="Panabieres F."/>
            <person name="Shan W."/>
            <person name="Tripathy S."/>
            <person name="Grunwald N."/>
            <person name="Machado M."/>
            <person name="Johnson C.S."/>
            <person name="Arredondo F."/>
            <person name="Hong C."/>
            <person name="Coffey M."/>
            <person name="Young S.K."/>
            <person name="Zeng Q."/>
            <person name="Gargeya S."/>
            <person name="Fitzgerald M."/>
            <person name="Abouelleil A."/>
            <person name="Alvarado L."/>
            <person name="Chapman S.B."/>
            <person name="Gainer-Dewar J."/>
            <person name="Goldberg J."/>
            <person name="Griggs A."/>
            <person name="Gujja S."/>
            <person name="Hansen M."/>
            <person name="Howarth C."/>
            <person name="Imamovic A."/>
            <person name="Ireland A."/>
            <person name="Larimer J."/>
            <person name="McCowan C."/>
            <person name="Murphy C."/>
            <person name="Pearson M."/>
            <person name="Poon T.W."/>
            <person name="Priest M."/>
            <person name="Roberts A."/>
            <person name="Saif S."/>
            <person name="Shea T."/>
            <person name="Sykes S."/>
            <person name="Wortman J."/>
            <person name="Nusbaum C."/>
            <person name="Birren B."/>
        </authorList>
    </citation>
    <scope>NUCLEOTIDE SEQUENCE [LARGE SCALE GENOMIC DNA]</scope>
    <source>
        <strain evidence="5 6">INRA-310</strain>
    </source>
</reference>
<evidence type="ECO:0000313" key="5">
    <source>
        <dbReference type="EMBL" id="ETN20956.1"/>
    </source>
</evidence>
<evidence type="ECO:0000256" key="4">
    <source>
        <dbReference type="SAM" id="MobiDB-lite"/>
    </source>
</evidence>
<feature type="region of interest" description="Disordered" evidence="4">
    <location>
        <begin position="189"/>
        <end position="235"/>
    </location>
</feature>
<dbReference type="PANTHER" id="PTHR10502:SF102">
    <property type="entry name" value="ANNEXIN B11"/>
    <property type="match status" value="1"/>
</dbReference>
<dbReference type="GO" id="GO:0005886">
    <property type="term" value="C:plasma membrane"/>
    <property type="evidence" value="ECO:0007669"/>
    <property type="project" value="TreeGrafter"/>
</dbReference>
<dbReference type="EMBL" id="KI669563">
    <property type="protein sequence ID" value="ETN20956.1"/>
    <property type="molecule type" value="Genomic_DNA"/>
</dbReference>
<evidence type="ECO:0000256" key="3">
    <source>
        <dbReference type="ARBA" id="ARBA00023216"/>
    </source>
</evidence>
<dbReference type="GO" id="GO:0005737">
    <property type="term" value="C:cytoplasm"/>
    <property type="evidence" value="ECO:0007669"/>
    <property type="project" value="TreeGrafter"/>
</dbReference>
<dbReference type="GO" id="GO:0005544">
    <property type="term" value="F:calcium-dependent phospholipid binding"/>
    <property type="evidence" value="ECO:0007669"/>
    <property type="project" value="InterPro"/>
</dbReference>
<evidence type="ECO:0008006" key="7">
    <source>
        <dbReference type="Google" id="ProtNLM"/>
    </source>
</evidence>
<dbReference type="PRINTS" id="PR00196">
    <property type="entry name" value="ANNEXIN"/>
</dbReference>
<dbReference type="GO" id="GO:0005509">
    <property type="term" value="F:calcium ion binding"/>
    <property type="evidence" value="ECO:0007669"/>
    <property type="project" value="InterPro"/>
</dbReference>
<dbReference type="Pfam" id="PF00191">
    <property type="entry name" value="Annexin"/>
    <property type="match status" value="2"/>
</dbReference>
<gene>
    <name evidence="5" type="ORF">PPTG_21034</name>
</gene>
<dbReference type="Proteomes" id="UP000018817">
    <property type="component" value="Unassembled WGS sequence"/>
</dbReference>
<feature type="compositionally biased region" description="Basic and acidic residues" evidence="4">
    <location>
        <begin position="189"/>
        <end position="207"/>
    </location>
</feature>
<dbReference type="AlphaFoldDB" id="W2R6U1"/>
<keyword evidence="2" id="KW-0677">Repeat</keyword>
<sequence length="688" mass="75970">MKVKPQRPGQDGRSGQATGTVRHGDGKAATQCESVTKDERVEDVMKGMANEMKVKDAERAARYVATLRPAMAVTRFVRTEREREQREYEMKKKQREAEEGENARVVATGEKTAAVDRDVQITDVEAGVDELNASVSKVRRTRRQALRAAKRQRVMVATARLENRHDNEQEQRRIREVRSAVRLQERNEALERLEERRRQRDDPDGKPAAKPTDQARVSLVKQQEEATGAASARSSEAVEYVGADDGLPTASMEIDGVQMLVKLDSCARYTIAGTEWMTYGDKLTDKAPVDYVEGIGGFLLDVIGVWRFEFRSVFGEAIRVDACIVAGCTDEFLLGVDFMKSRGATMDFNRNEVRYIEAGRAVVIPFRTIDGSGGRRVAVVRMVGKQAIAAKTVTPVEVSVTAEDGERGVFVPLKHVGSVMLAATVTTANNGKAWVPAINANDVPARLPNKKELGTWIPVEDDMTVLSMNEGMSTGRINEWLDGLGDGVTPLPDESETRRPQALVPVHSSIRRPTTSHSAFKIKTLNLYPPSAFDNGINISAHIDAVVEKIRATCDGVGIDDKALVRLIVPLSPNDRALVSLRYKELHGQTLHELIKSETSGNFGYLVQLITFPLHQAEVYILFYAMKAAGTTDHLLYSILMGRSSKEIGLLKKTYFDMYATDLSATISNEISGTFLAVIMKALQVSSQ</sequence>
<dbReference type="STRING" id="761204.W2R6U1"/>
<dbReference type="PANTHER" id="PTHR10502">
    <property type="entry name" value="ANNEXIN"/>
    <property type="match status" value="1"/>
</dbReference>
<reference evidence="6" key="1">
    <citation type="submission" date="2011-12" db="EMBL/GenBank/DDBJ databases">
        <authorList>
            <consortium name="The Broad Institute Genome Sequencing Platform"/>
            <person name="Russ C."/>
            <person name="Tyler B."/>
            <person name="Panabieres F."/>
            <person name="Shan W."/>
            <person name="Tripathy S."/>
            <person name="Grunwald N."/>
            <person name="Machado M."/>
            <person name="Young S.K."/>
            <person name="Zeng Q."/>
            <person name="Gargeya S."/>
            <person name="Fitzgerald M."/>
            <person name="Haas B."/>
            <person name="Abouelleil A."/>
            <person name="Alvarado L."/>
            <person name="Arachchi H.M."/>
            <person name="Berlin A."/>
            <person name="Chapman S.B."/>
            <person name="Gearin G."/>
            <person name="Goldberg J."/>
            <person name="Griggs A."/>
            <person name="Gujja S."/>
            <person name="Hansen M."/>
            <person name="Heiman D."/>
            <person name="Howarth C."/>
            <person name="Larimer J."/>
            <person name="Lui A."/>
            <person name="MacDonald P.J.P."/>
            <person name="McCowen C."/>
            <person name="Montmayeur A."/>
            <person name="Murphy C."/>
            <person name="Neiman D."/>
            <person name="Pearson M."/>
            <person name="Priest M."/>
            <person name="Roberts A."/>
            <person name="Saif S."/>
            <person name="Shea T."/>
            <person name="Sisk P."/>
            <person name="Stolte C."/>
            <person name="Sykes S."/>
            <person name="Wortman J."/>
            <person name="Nusbaum C."/>
            <person name="Birren B."/>
        </authorList>
    </citation>
    <scope>NUCLEOTIDE SEQUENCE [LARGE SCALE GENOMIC DNA]</scope>
    <source>
        <strain evidence="6">INRA-310</strain>
    </source>
</reference>
<organism evidence="5 6">
    <name type="scientific">Phytophthora nicotianae (strain INRA-310)</name>
    <name type="common">Phytophthora parasitica</name>
    <dbReference type="NCBI Taxonomy" id="761204"/>
    <lineage>
        <taxon>Eukaryota</taxon>
        <taxon>Sar</taxon>
        <taxon>Stramenopiles</taxon>
        <taxon>Oomycota</taxon>
        <taxon>Peronosporomycetes</taxon>
        <taxon>Peronosporales</taxon>
        <taxon>Peronosporaceae</taxon>
        <taxon>Phytophthora</taxon>
    </lineage>
</organism>